<protein>
    <recommendedName>
        <fullName evidence="5">5-formyltetrahydrofolate cyclo-ligase</fullName>
        <ecNumber evidence="5">6.3.3.2</ecNumber>
    </recommendedName>
</protein>
<comment type="similarity">
    <text evidence="1 5">Belongs to the 5-formyltetrahydrofolate cyclo-ligase family.</text>
</comment>
<dbReference type="InterPro" id="IPR024185">
    <property type="entry name" value="FTHF_cligase-like_sf"/>
</dbReference>
<feature type="binding site" evidence="4">
    <location>
        <position position="47"/>
    </location>
    <ligand>
        <name>substrate</name>
    </ligand>
</feature>
<reference evidence="6 7" key="1">
    <citation type="submission" date="2020-01" db="EMBL/GenBank/DDBJ databases">
        <title>Ponticoccus aerotolerans gen. nov., sp. nov., an anaerobic bacterium and proposal of Ponticoccusceae fam. nov., Ponticoccusles ord. nov. and Ponticoccuse classis nov. in the phylum Kiritimatiellaeota.</title>
        <authorList>
            <person name="Zhou L.Y."/>
            <person name="Du Z.J."/>
        </authorList>
    </citation>
    <scope>NUCLEOTIDE SEQUENCE [LARGE SCALE GENOMIC DNA]</scope>
    <source>
        <strain evidence="6 7">S-5007</strain>
    </source>
</reference>
<dbReference type="EMBL" id="CP047593">
    <property type="protein sequence ID" value="QHI69507.1"/>
    <property type="molecule type" value="Genomic_DNA"/>
</dbReference>
<dbReference type="GO" id="GO:0009396">
    <property type="term" value="P:folic acid-containing compound biosynthetic process"/>
    <property type="evidence" value="ECO:0007669"/>
    <property type="project" value="TreeGrafter"/>
</dbReference>
<keyword evidence="2 4" id="KW-0547">Nucleotide-binding</keyword>
<dbReference type="Proteomes" id="UP000464954">
    <property type="component" value="Chromosome"/>
</dbReference>
<proteinExistence type="inferred from homology"/>
<evidence type="ECO:0000256" key="4">
    <source>
        <dbReference type="PIRSR" id="PIRSR006806-1"/>
    </source>
</evidence>
<organism evidence="6 7">
    <name type="scientific">Tichowtungia aerotolerans</name>
    <dbReference type="NCBI Taxonomy" id="2697043"/>
    <lineage>
        <taxon>Bacteria</taxon>
        <taxon>Pseudomonadati</taxon>
        <taxon>Kiritimatiellota</taxon>
        <taxon>Tichowtungiia</taxon>
        <taxon>Tichowtungiales</taxon>
        <taxon>Tichowtungiaceae</taxon>
        <taxon>Tichowtungia</taxon>
    </lineage>
</organism>
<accession>A0A6P1M6M3</accession>
<dbReference type="GO" id="GO:0030272">
    <property type="term" value="F:5-formyltetrahydrofolate cyclo-ligase activity"/>
    <property type="evidence" value="ECO:0007669"/>
    <property type="project" value="UniProtKB-EC"/>
</dbReference>
<evidence type="ECO:0000256" key="5">
    <source>
        <dbReference type="RuleBase" id="RU361279"/>
    </source>
</evidence>
<keyword evidence="5" id="KW-0479">Metal-binding</keyword>
<dbReference type="InterPro" id="IPR002698">
    <property type="entry name" value="FTHF_cligase"/>
</dbReference>
<comment type="cofactor">
    <cofactor evidence="5">
        <name>Mg(2+)</name>
        <dbReference type="ChEBI" id="CHEBI:18420"/>
    </cofactor>
</comment>
<feature type="binding site" evidence="4">
    <location>
        <begin position="3"/>
        <end position="7"/>
    </location>
    <ligand>
        <name>ATP</name>
        <dbReference type="ChEBI" id="CHEBI:30616"/>
    </ligand>
</feature>
<keyword evidence="6" id="KW-0436">Ligase</keyword>
<name>A0A6P1M6M3_9BACT</name>
<dbReference type="InterPro" id="IPR037171">
    <property type="entry name" value="NagB/RpiA_transferase-like"/>
</dbReference>
<dbReference type="Gene3D" id="3.40.50.10420">
    <property type="entry name" value="NagB/RpiA/CoA transferase-like"/>
    <property type="match status" value="1"/>
</dbReference>
<dbReference type="PIRSF" id="PIRSF006806">
    <property type="entry name" value="FTHF_cligase"/>
    <property type="match status" value="1"/>
</dbReference>
<keyword evidence="3 4" id="KW-0067">ATP-binding</keyword>
<dbReference type="NCBIfam" id="TIGR02727">
    <property type="entry name" value="MTHFS_bact"/>
    <property type="match status" value="1"/>
</dbReference>
<evidence type="ECO:0000256" key="3">
    <source>
        <dbReference type="ARBA" id="ARBA00022840"/>
    </source>
</evidence>
<dbReference type="PANTHER" id="PTHR23407:SF1">
    <property type="entry name" value="5-FORMYLTETRAHYDROFOLATE CYCLO-LIGASE"/>
    <property type="match status" value="1"/>
</dbReference>
<dbReference type="KEGG" id="taer:GT409_08580"/>
<dbReference type="RefSeq" id="WP_160628689.1">
    <property type="nucleotide sequence ID" value="NZ_CP047593.1"/>
</dbReference>
<dbReference type="EC" id="6.3.3.2" evidence="5"/>
<dbReference type="SUPFAM" id="SSF100950">
    <property type="entry name" value="NagB/RpiA/CoA transferase-like"/>
    <property type="match status" value="1"/>
</dbReference>
<dbReference type="PANTHER" id="PTHR23407">
    <property type="entry name" value="ATPASE INHIBITOR/5-FORMYLTETRAHYDROFOLATE CYCLO-LIGASE"/>
    <property type="match status" value="1"/>
</dbReference>
<gene>
    <name evidence="6" type="ORF">GT409_08580</name>
</gene>
<evidence type="ECO:0000256" key="1">
    <source>
        <dbReference type="ARBA" id="ARBA00010638"/>
    </source>
</evidence>
<feature type="binding site" evidence="4">
    <location>
        <begin position="124"/>
        <end position="132"/>
    </location>
    <ligand>
        <name>ATP</name>
        <dbReference type="ChEBI" id="CHEBI:30616"/>
    </ligand>
</feature>
<dbReference type="GO" id="GO:0046872">
    <property type="term" value="F:metal ion binding"/>
    <property type="evidence" value="ECO:0007669"/>
    <property type="project" value="UniProtKB-KW"/>
</dbReference>
<dbReference type="AlphaFoldDB" id="A0A6P1M6M3"/>
<sequence>MTKDQIRAQIAARKKSFQTLEKPSGAALKNVQSLEIFQQTKTIGTYMPLPDEVDVTPLFQDPDHQFFIPAFDETIATYRMAQYMPELKKGKFGIPEPEHPVWAGPDEIDLILVPGIAFDCSGNRLGRGGGFYDRLLPQYRAIRVAVCFSFQILKKIPAEPHDCRMDFLVTDSEILKFAMNG</sequence>
<dbReference type="GO" id="GO:0005524">
    <property type="term" value="F:ATP binding"/>
    <property type="evidence" value="ECO:0007669"/>
    <property type="project" value="UniProtKB-KW"/>
</dbReference>
<evidence type="ECO:0000313" key="7">
    <source>
        <dbReference type="Proteomes" id="UP000464954"/>
    </source>
</evidence>
<feature type="binding site" evidence="4">
    <location>
        <position position="52"/>
    </location>
    <ligand>
        <name>substrate</name>
    </ligand>
</feature>
<keyword evidence="5" id="KW-0460">Magnesium</keyword>
<comment type="catalytic activity">
    <reaction evidence="5">
        <text>(6S)-5-formyl-5,6,7,8-tetrahydrofolate + ATP = (6R)-5,10-methenyltetrahydrofolate + ADP + phosphate</text>
        <dbReference type="Rhea" id="RHEA:10488"/>
        <dbReference type="ChEBI" id="CHEBI:30616"/>
        <dbReference type="ChEBI" id="CHEBI:43474"/>
        <dbReference type="ChEBI" id="CHEBI:57455"/>
        <dbReference type="ChEBI" id="CHEBI:57457"/>
        <dbReference type="ChEBI" id="CHEBI:456216"/>
        <dbReference type="EC" id="6.3.3.2"/>
    </reaction>
</comment>
<evidence type="ECO:0000313" key="6">
    <source>
        <dbReference type="EMBL" id="QHI69507.1"/>
    </source>
</evidence>
<dbReference type="GO" id="GO:0035999">
    <property type="term" value="P:tetrahydrofolate interconversion"/>
    <property type="evidence" value="ECO:0007669"/>
    <property type="project" value="TreeGrafter"/>
</dbReference>
<evidence type="ECO:0000256" key="2">
    <source>
        <dbReference type="ARBA" id="ARBA00022741"/>
    </source>
</evidence>
<dbReference type="Pfam" id="PF01812">
    <property type="entry name" value="5-FTHF_cyc-lig"/>
    <property type="match status" value="1"/>
</dbReference>
<keyword evidence="7" id="KW-1185">Reference proteome</keyword>